<sequence>MTTLKRRLARQERFPLRSVIPQSLAGEIHWGDVFRSDPGILWATPVPVRISRRPPIPMTRAQSRAYKRIQRVRRIEGQEQRLRELRGARRQKAHETELKAMLTDAFARHPMLPAPEGQ</sequence>
<accession>A0ABT9P9V4</accession>
<comment type="caution">
    <text evidence="1">The sequence shown here is derived from an EMBL/GenBank/DDBJ whole genome shotgun (WGS) entry which is preliminary data.</text>
</comment>
<keyword evidence="2" id="KW-1185">Reference proteome</keyword>
<dbReference type="Proteomes" id="UP001235712">
    <property type="component" value="Unassembled WGS sequence"/>
</dbReference>
<evidence type="ECO:0000313" key="2">
    <source>
        <dbReference type="Proteomes" id="UP001235712"/>
    </source>
</evidence>
<dbReference type="EMBL" id="JAUSQZ010000001">
    <property type="protein sequence ID" value="MDP9829477.1"/>
    <property type="molecule type" value="Genomic_DNA"/>
</dbReference>
<dbReference type="RefSeq" id="WP_307247686.1">
    <property type="nucleotide sequence ID" value="NZ_JAUSQZ010000001.1"/>
</dbReference>
<name>A0ABT9P9V4_9ACTN</name>
<organism evidence="1 2">
    <name type="scientific">Kineosporia succinea</name>
    <dbReference type="NCBI Taxonomy" id="84632"/>
    <lineage>
        <taxon>Bacteria</taxon>
        <taxon>Bacillati</taxon>
        <taxon>Actinomycetota</taxon>
        <taxon>Actinomycetes</taxon>
        <taxon>Kineosporiales</taxon>
        <taxon>Kineosporiaceae</taxon>
        <taxon>Kineosporia</taxon>
    </lineage>
</organism>
<gene>
    <name evidence="1" type="ORF">J2S57_005226</name>
</gene>
<proteinExistence type="predicted"/>
<evidence type="ECO:0000313" key="1">
    <source>
        <dbReference type="EMBL" id="MDP9829477.1"/>
    </source>
</evidence>
<protein>
    <submittedName>
        <fullName evidence="1">Uncharacterized protein</fullName>
    </submittedName>
</protein>
<reference evidence="1 2" key="1">
    <citation type="submission" date="2023-07" db="EMBL/GenBank/DDBJ databases">
        <title>Sequencing the genomes of 1000 actinobacteria strains.</title>
        <authorList>
            <person name="Klenk H.-P."/>
        </authorList>
    </citation>
    <scope>NUCLEOTIDE SEQUENCE [LARGE SCALE GENOMIC DNA]</scope>
    <source>
        <strain evidence="1 2">DSM 44388</strain>
    </source>
</reference>